<dbReference type="RefSeq" id="XP_008875319.1">
    <property type="nucleotide sequence ID" value="XM_008877097.1"/>
</dbReference>
<dbReference type="VEuPathDB" id="FungiDB:H310_10662"/>
<feature type="region of interest" description="Disordered" evidence="1">
    <location>
        <begin position="1"/>
        <end position="44"/>
    </location>
</feature>
<dbReference type="EMBL" id="KI913978">
    <property type="protein sequence ID" value="ETV96008.1"/>
    <property type="molecule type" value="Genomic_DNA"/>
</dbReference>
<gene>
    <name evidence="2" type="ORF">H310_10662</name>
</gene>
<dbReference type="GeneID" id="20087712"/>
<sequence length="121" mass="12797">MAKTGIPAAARGAVRDDKMPVKAKSSGPSTLNVDHPASVDVGATGNMASSQITNEISSAESDKELNGKEVASNVVSCPMRAASSEARAERGKRCTARRGRAVCVRRRVARAMSMILLERNR</sequence>
<name>A0A024TPR6_9STRA</name>
<reference evidence="2" key="1">
    <citation type="submission" date="2013-12" db="EMBL/GenBank/DDBJ databases">
        <title>The Genome Sequence of Aphanomyces invadans NJM9701.</title>
        <authorList>
            <consortium name="The Broad Institute Genomics Platform"/>
            <person name="Russ C."/>
            <person name="Tyler B."/>
            <person name="van West P."/>
            <person name="Dieguez-Uribeondo J."/>
            <person name="Young S.K."/>
            <person name="Zeng Q."/>
            <person name="Gargeya S."/>
            <person name="Fitzgerald M."/>
            <person name="Abouelleil A."/>
            <person name="Alvarado L."/>
            <person name="Chapman S.B."/>
            <person name="Gainer-Dewar J."/>
            <person name="Goldberg J."/>
            <person name="Griggs A."/>
            <person name="Gujja S."/>
            <person name="Hansen M."/>
            <person name="Howarth C."/>
            <person name="Imamovic A."/>
            <person name="Ireland A."/>
            <person name="Larimer J."/>
            <person name="McCowan C."/>
            <person name="Murphy C."/>
            <person name="Pearson M."/>
            <person name="Poon T.W."/>
            <person name="Priest M."/>
            <person name="Roberts A."/>
            <person name="Saif S."/>
            <person name="Shea T."/>
            <person name="Sykes S."/>
            <person name="Wortman J."/>
            <person name="Nusbaum C."/>
            <person name="Birren B."/>
        </authorList>
    </citation>
    <scope>NUCLEOTIDE SEQUENCE [LARGE SCALE GENOMIC DNA]</scope>
    <source>
        <strain evidence="2">NJM9701</strain>
    </source>
</reference>
<organism evidence="2">
    <name type="scientific">Aphanomyces invadans</name>
    <dbReference type="NCBI Taxonomy" id="157072"/>
    <lineage>
        <taxon>Eukaryota</taxon>
        <taxon>Sar</taxon>
        <taxon>Stramenopiles</taxon>
        <taxon>Oomycota</taxon>
        <taxon>Saprolegniomycetes</taxon>
        <taxon>Saprolegniales</taxon>
        <taxon>Verrucalvaceae</taxon>
        <taxon>Aphanomyces</taxon>
    </lineage>
</organism>
<evidence type="ECO:0000256" key="1">
    <source>
        <dbReference type="SAM" id="MobiDB-lite"/>
    </source>
</evidence>
<protein>
    <submittedName>
        <fullName evidence="2">Uncharacterized protein</fullName>
    </submittedName>
</protein>
<evidence type="ECO:0000313" key="2">
    <source>
        <dbReference type="EMBL" id="ETV96008.1"/>
    </source>
</evidence>
<dbReference type="AlphaFoldDB" id="A0A024TPR6"/>
<accession>A0A024TPR6</accession>
<proteinExistence type="predicted"/>